<dbReference type="InterPro" id="IPR008969">
    <property type="entry name" value="CarboxyPept-like_regulatory"/>
</dbReference>
<evidence type="ECO:0000256" key="3">
    <source>
        <dbReference type="PROSITE-ProRule" id="PRU01379"/>
    </source>
</evidence>
<dbReference type="SMART" id="SM00631">
    <property type="entry name" value="Zn_pept"/>
    <property type="match status" value="1"/>
</dbReference>
<gene>
    <name evidence="5" type="ORF">TCMB3V08_LOCUS3710</name>
</gene>
<sequence>MKIGFFGGLFASHPVGRELLLRFARHLVIGYTKKDRDIMQILKTFVIHIVPGIDSSFSPTYPPMYEPSCFQKIGPNDVGIKLFSSAVKSDLLVSAVKSMLTEENYDLAFSVVGGGLFTRFPEIDKFSQKVFSLVGDVFTQSHDDISEVNCSGTASEVDFDKSLLQHIFEEFHFPLVSVHTSCCSHPHPKDFAKLWRKNLKILRGFILVLQQGIRGRVYNSNGEPLTNAHIVINSSMEIFASKNMAYFMAFLPQGPYNIQILYEGYETRVIIINIIHGQFLDMNVTLEAIDGDNLYYFTFPQTRTVLNHLNSDYSRISNVYSLGEDIFALEIGLQNRDVMKGYPAIGFVANLDGNDHVTTVLLFKFAKHLLTSYGLDEKITNTIQTMSIHMVFDARPNPIKNLDTSFPTGANKNIKPLQPDTFIFINWLNEKQFVFLLGLRAGSLHVSLPFNGHYGDSALSSENYLTSDEQILRKFALNYATHHPTMGIGHPNCPLHPEDYFKDGVTNGGLWDSHEGSMMDYSYLNTSTFQLDIYVSCERTPLRSHLPSVWIEHKKSLMSVLNWINMGIKGYVVDDNGRPIANASIEVEGSAHRVRSSSTGAYWRPLTNGNHIVTVSSPFHLTTTKLIQVIPGDKATQVIFKLVRDETILGMPRLCIDQCATVVYLPIISYTTDTILSEHEQCLVIKSMRQAVSGAIVRPQPLLVI</sequence>
<dbReference type="GO" id="GO:0008270">
    <property type="term" value="F:zinc ion binding"/>
    <property type="evidence" value="ECO:0007669"/>
    <property type="project" value="InterPro"/>
</dbReference>
<evidence type="ECO:0000256" key="2">
    <source>
        <dbReference type="ARBA" id="ARBA00023180"/>
    </source>
</evidence>
<proteinExistence type="inferred from homology"/>
<dbReference type="PROSITE" id="PS52035">
    <property type="entry name" value="PEPTIDASE_M14"/>
    <property type="match status" value="1"/>
</dbReference>
<dbReference type="PANTHER" id="PTHR11532:SF57">
    <property type="entry name" value="CARBOXYPEPTIDASE D, B"/>
    <property type="match status" value="1"/>
</dbReference>
<dbReference type="AlphaFoldDB" id="A0A7R9J2C6"/>
<dbReference type="GO" id="GO:0005615">
    <property type="term" value="C:extracellular space"/>
    <property type="evidence" value="ECO:0007669"/>
    <property type="project" value="TreeGrafter"/>
</dbReference>
<dbReference type="Pfam" id="PF00246">
    <property type="entry name" value="Peptidase_M14"/>
    <property type="match status" value="2"/>
</dbReference>
<comment type="caution">
    <text evidence="3">Lacks conserved residue(s) required for the propagation of feature annotation.</text>
</comment>
<dbReference type="Pfam" id="PF13620">
    <property type="entry name" value="CarboxypepD_reg"/>
    <property type="match status" value="2"/>
</dbReference>
<organism evidence="5">
    <name type="scientific">Timema californicum</name>
    <name type="common">California timema</name>
    <name type="synonym">Walking stick</name>
    <dbReference type="NCBI Taxonomy" id="61474"/>
    <lineage>
        <taxon>Eukaryota</taxon>
        <taxon>Metazoa</taxon>
        <taxon>Ecdysozoa</taxon>
        <taxon>Arthropoda</taxon>
        <taxon>Hexapoda</taxon>
        <taxon>Insecta</taxon>
        <taxon>Pterygota</taxon>
        <taxon>Neoptera</taxon>
        <taxon>Polyneoptera</taxon>
        <taxon>Phasmatodea</taxon>
        <taxon>Timematodea</taxon>
        <taxon>Timematoidea</taxon>
        <taxon>Timematidae</taxon>
        <taxon>Timema</taxon>
    </lineage>
</organism>
<dbReference type="InterPro" id="IPR050753">
    <property type="entry name" value="Peptidase_M14_domain"/>
</dbReference>
<comment type="similarity">
    <text evidence="1 3">Belongs to the peptidase M14 family.</text>
</comment>
<protein>
    <submittedName>
        <fullName evidence="5">(California timema) hypothetical protein</fullName>
    </submittedName>
</protein>
<dbReference type="SUPFAM" id="SSF53187">
    <property type="entry name" value="Zn-dependent exopeptidases"/>
    <property type="match status" value="2"/>
</dbReference>
<evidence type="ECO:0000256" key="1">
    <source>
        <dbReference type="ARBA" id="ARBA00005988"/>
    </source>
</evidence>
<dbReference type="EMBL" id="OE180309">
    <property type="protein sequence ID" value="CAD7571024.1"/>
    <property type="molecule type" value="Genomic_DNA"/>
</dbReference>
<reference evidence="5" key="1">
    <citation type="submission" date="2020-11" db="EMBL/GenBank/DDBJ databases">
        <authorList>
            <person name="Tran Van P."/>
        </authorList>
    </citation>
    <scope>NUCLEOTIDE SEQUENCE</scope>
</reference>
<dbReference type="Gene3D" id="2.60.40.1120">
    <property type="entry name" value="Carboxypeptidase-like, regulatory domain"/>
    <property type="match status" value="2"/>
</dbReference>
<dbReference type="GO" id="GO:0006518">
    <property type="term" value="P:peptide metabolic process"/>
    <property type="evidence" value="ECO:0007669"/>
    <property type="project" value="TreeGrafter"/>
</dbReference>
<dbReference type="InterPro" id="IPR000834">
    <property type="entry name" value="Peptidase_M14"/>
</dbReference>
<dbReference type="CDD" id="cd11308">
    <property type="entry name" value="Peptidase_M14NE-CP-C_like"/>
    <property type="match status" value="1"/>
</dbReference>
<keyword evidence="2" id="KW-0325">Glycoprotein</keyword>
<name>A0A7R9J2C6_TIMCA</name>
<dbReference type="SUPFAM" id="SSF49464">
    <property type="entry name" value="Carboxypeptidase regulatory domain-like"/>
    <property type="match status" value="2"/>
</dbReference>
<evidence type="ECO:0000313" key="5">
    <source>
        <dbReference type="EMBL" id="CAD7571024.1"/>
    </source>
</evidence>
<dbReference type="Gene3D" id="3.40.630.10">
    <property type="entry name" value="Zn peptidases"/>
    <property type="match status" value="2"/>
</dbReference>
<evidence type="ECO:0000259" key="4">
    <source>
        <dbReference type="PROSITE" id="PS52035"/>
    </source>
</evidence>
<accession>A0A7R9J2C6</accession>
<dbReference type="GO" id="GO:0004181">
    <property type="term" value="F:metallocarboxypeptidase activity"/>
    <property type="evidence" value="ECO:0007669"/>
    <property type="project" value="InterPro"/>
</dbReference>
<dbReference type="GO" id="GO:0016485">
    <property type="term" value="P:protein processing"/>
    <property type="evidence" value="ECO:0007669"/>
    <property type="project" value="TreeGrafter"/>
</dbReference>
<feature type="domain" description="Peptidase M14" evidence="4">
    <location>
        <begin position="295"/>
        <end position="564"/>
    </location>
</feature>
<dbReference type="PANTHER" id="PTHR11532">
    <property type="entry name" value="PROTEASE M14 CARBOXYPEPTIDASE"/>
    <property type="match status" value="1"/>
</dbReference>